<organism evidence="2 3">
    <name type="scientific">Eumeta variegata</name>
    <name type="common">Bagworm moth</name>
    <name type="synonym">Eumeta japonica</name>
    <dbReference type="NCBI Taxonomy" id="151549"/>
    <lineage>
        <taxon>Eukaryota</taxon>
        <taxon>Metazoa</taxon>
        <taxon>Ecdysozoa</taxon>
        <taxon>Arthropoda</taxon>
        <taxon>Hexapoda</taxon>
        <taxon>Insecta</taxon>
        <taxon>Pterygota</taxon>
        <taxon>Neoptera</taxon>
        <taxon>Endopterygota</taxon>
        <taxon>Lepidoptera</taxon>
        <taxon>Glossata</taxon>
        <taxon>Ditrysia</taxon>
        <taxon>Tineoidea</taxon>
        <taxon>Psychidae</taxon>
        <taxon>Oiketicinae</taxon>
        <taxon>Eumeta</taxon>
    </lineage>
</organism>
<reference evidence="2 3" key="1">
    <citation type="journal article" date="2019" name="Commun. Biol.">
        <title>The bagworm genome reveals a unique fibroin gene that provides high tensile strength.</title>
        <authorList>
            <person name="Kono N."/>
            <person name="Nakamura H."/>
            <person name="Ohtoshi R."/>
            <person name="Tomita M."/>
            <person name="Numata K."/>
            <person name="Arakawa K."/>
        </authorList>
    </citation>
    <scope>NUCLEOTIDE SEQUENCE [LARGE SCALE GENOMIC DNA]</scope>
</reference>
<protein>
    <submittedName>
        <fullName evidence="2">Uncharacterized protein</fullName>
    </submittedName>
</protein>
<evidence type="ECO:0000256" key="1">
    <source>
        <dbReference type="SAM" id="MobiDB-lite"/>
    </source>
</evidence>
<evidence type="ECO:0000313" key="3">
    <source>
        <dbReference type="Proteomes" id="UP000299102"/>
    </source>
</evidence>
<accession>A0A4C1VDH5</accession>
<dbReference type="EMBL" id="BGZK01000321">
    <property type="protein sequence ID" value="GBP36683.1"/>
    <property type="molecule type" value="Genomic_DNA"/>
</dbReference>
<proteinExistence type="predicted"/>
<sequence length="156" mass="17099">MGSNRCSRDEERRCVPVQPLLAITKGGRNSTAARAARAARAACFITIRLDRDRYLSTDMNRLNNIDSLNKQSELNLDIEAGGLTLCLSSRQRSGDSSRRSNRNRCAMATRDSLRPRTSAGRGPPPPPPRADTPPQQVAGRPRPPRTAHPASLTPLF</sequence>
<evidence type="ECO:0000313" key="2">
    <source>
        <dbReference type="EMBL" id="GBP36683.1"/>
    </source>
</evidence>
<comment type="caution">
    <text evidence="2">The sequence shown here is derived from an EMBL/GenBank/DDBJ whole genome shotgun (WGS) entry which is preliminary data.</text>
</comment>
<feature type="region of interest" description="Disordered" evidence="1">
    <location>
        <begin position="88"/>
        <end position="156"/>
    </location>
</feature>
<name>A0A4C1VDH5_EUMVA</name>
<dbReference type="Proteomes" id="UP000299102">
    <property type="component" value="Unassembled WGS sequence"/>
</dbReference>
<keyword evidence="3" id="KW-1185">Reference proteome</keyword>
<gene>
    <name evidence="2" type="ORF">EVAR_35269_1</name>
</gene>
<dbReference type="AlphaFoldDB" id="A0A4C1VDH5"/>
<feature type="compositionally biased region" description="Pro residues" evidence="1">
    <location>
        <begin position="122"/>
        <end position="131"/>
    </location>
</feature>